<dbReference type="EMBL" id="BTSY01000003">
    <property type="protein sequence ID" value="GMT19707.1"/>
    <property type="molecule type" value="Genomic_DNA"/>
</dbReference>
<name>A0AAV5VNU2_9BILA</name>
<accession>A0AAV5VNU2</accession>
<evidence type="ECO:0000313" key="3">
    <source>
        <dbReference type="Proteomes" id="UP001432322"/>
    </source>
</evidence>
<evidence type="ECO:0000313" key="2">
    <source>
        <dbReference type="EMBL" id="GMT19707.1"/>
    </source>
</evidence>
<sequence length="195" mass="20063">TLLDDGGLLRDVDSVKELSDILVLDSGRLLDASSGLRDGLDVVSIDDDLVLLGSGHDSGDTVREGDTADDLLSEEVTDLDRFSAVLEGDVDGEMGIHGTHLVTVSLGDSLDHVVDVGNNGADGGDLLAGSEPLADTDLVVSLLDLLHLHVEVTEVSSEGSAGSSDVDDAVLDGEGNTLGESHNIEGLDLSHGTLE</sequence>
<feature type="region of interest" description="Disordered" evidence="1">
    <location>
        <begin position="154"/>
        <end position="195"/>
    </location>
</feature>
<feature type="non-terminal residue" evidence="2">
    <location>
        <position position="195"/>
    </location>
</feature>
<dbReference type="AlphaFoldDB" id="A0AAV5VNU2"/>
<reference evidence="2" key="1">
    <citation type="submission" date="2023-10" db="EMBL/GenBank/DDBJ databases">
        <title>Genome assembly of Pristionchus species.</title>
        <authorList>
            <person name="Yoshida K."/>
            <person name="Sommer R.J."/>
        </authorList>
    </citation>
    <scope>NUCLEOTIDE SEQUENCE</scope>
    <source>
        <strain evidence="2">RS5133</strain>
    </source>
</reference>
<protein>
    <submittedName>
        <fullName evidence="2">Uncharacterized protein</fullName>
    </submittedName>
</protein>
<comment type="caution">
    <text evidence="2">The sequence shown here is derived from an EMBL/GenBank/DDBJ whole genome shotgun (WGS) entry which is preliminary data.</text>
</comment>
<dbReference type="Proteomes" id="UP001432322">
    <property type="component" value="Unassembled WGS sequence"/>
</dbReference>
<keyword evidence="3" id="KW-1185">Reference proteome</keyword>
<organism evidence="2 3">
    <name type="scientific">Pristionchus fissidentatus</name>
    <dbReference type="NCBI Taxonomy" id="1538716"/>
    <lineage>
        <taxon>Eukaryota</taxon>
        <taxon>Metazoa</taxon>
        <taxon>Ecdysozoa</taxon>
        <taxon>Nematoda</taxon>
        <taxon>Chromadorea</taxon>
        <taxon>Rhabditida</taxon>
        <taxon>Rhabditina</taxon>
        <taxon>Diplogasteromorpha</taxon>
        <taxon>Diplogasteroidea</taxon>
        <taxon>Neodiplogasteridae</taxon>
        <taxon>Pristionchus</taxon>
    </lineage>
</organism>
<gene>
    <name evidence="2" type="ORF">PFISCL1PPCAC_11004</name>
</gene>
<evidence type="ECO:0000256" key="1">
    <source>
        <dbReference type="SAM" id="MobiDB-lite"/>
    </source>
</evidence>
<feature type="non-terminal residue" evidence="2">
    <location>
        <position position="1"/>
    </location>
</feature>
<proteinExistence type="predicted"/>